<evidence type="ECO:0000313" key="10">
    <source>
        <dbReference type="Proteomes" id="UP000194280"/>
    </source>
</evidence>
<evidence type="ECO:0000256" key="4">
    <source>
        <dbReference type="ARBA" id="ARBA00023136"/>
    </source>
</evidence>
<protein>
    <recommendedName>
        <fullName evidence="8">Rhodopsin domain-containing protein</fullName>
    </recommendedName>
</protein>
<dbReference type="Pfam" id="PF20684">
    <property type="entry name" value="Fung_rhodopsin"/>
    <property type="match status" value="1"/>
</dbReference>
<evidence type="ECO:0000256" key="7">
    <source>
        <dbReference type="SAM" id="Phobius"/>
    </source>
</evidence>
<evidence type="ECO:0000259" key="8">
    <source>
        <dbReference type="Pfam" id="PF20684"/>
    </source>
</evidence>
<dbReference type="EMBL" id="MUNK01000031">
    <property type="protein sequence ID" value="OTA36466.1"/>
    <property type="molecule type" value="Genomic_DNA"/>
</dbReference>
<name>A0A1Z5TKB3_HORWE</name>
<dbReference type="InParanoid" id="A0A1Z5TKB3"/>
<feature type="transmembrane region" description="Helical" evidence="7">
    <location>
        <begin position="6"/>
        <end position="28"/>
    </location>
</feature>
<keyword evidence="3 7" id="KW-1133">Transmembrane helix</keyword>
<dbReference type="InterPro" id="IPR052337">
    <property type="entry name" value="SAT4-like"/>
</dbReference>
<dbReference type="STRING" id="1157616.A0A1Z5TKB3"/>
<accession>A0A1Z5TKB3</accession>
<evidence type="ECO:0000256" key="2">
    <source>
        <dbReference type="ARBA" id="ARBA00022692"/>
    </source>
</evidence>
<comment type="similarity">
    <text evidence="5">Belongs to the SAT4 family.</text>
</comment>
<sequence length="371" mass="40883">MGKPEQVLAVAVTFAVLSWVTVALRIWVRAGMLRSFGRDDWAMLATQMTFTFYLVCQLGGVAYGTGRHLSEIEPASAETALAFWFFCEVWYTVSTVLLKVAIGLFLLRVASKRSHVWIIWIVAVATVICGGAFCLIILMQCWPMHSWWSLDPNDGRCLSWHYMGGFAYTISVLNVIADWIYGILPAFIVKDLVMSKRQKIMVAGILAFAAIGSTATIVRLPTIHTLSESYLGRNGEFLYDTVGLAIWTTVEVGIGVTAGCIATLRPLLQLAFNKIGIKSSHQKTPLRRSKSGFGNAGLPLDNYGGLKPGTGIITTITGHRGTDEDENRLWNSRSSSQEQLSPGAENIFKHTVVEYHGEDSKAHPVPELPRN</sequence>
<feature type="transmembrane region" description="Helical" evidence="7">
    <location>
        <begin position="200"/>
        <end position="222"/>
    </location>
</feature>
<keyword evidence="2 7" id="KW-0812">Transmembrane</keyword>
<dbReference type="Proteomes" id="UP000194280">
    <property type="component" value="Unassembled WGS sequence"/>
</dbReference>
<keyword evidence="10" id="KW-1185">Reference proteome</keyword>
<feature type="domain" description="Rhodopsin" evidence="8">
    <location>
        <begin position="24"/>
        <end position="269"/>
    </location>
</feature>
<evidence type="ECO:0000256" key="6">
    <source>
        <dbReference type="SAM" id="MobiDB-lite"/>
    </source>
</evidence>
<dbReference type="OrthoDB" id="3923077at2759"/>
<evidence type="ECO:0000313" key="9">
    <source>
        <dbReference type="EMBL" id="OTA36466.1"/>
    </source>
</evidence>
<keyword evidence="4 7" id="KW-0472">Membrane</keyword>
<feature type="compositionally biased region" description="Polar residues" evidence="6">
    <location>
        <begin position="329"/>
        <end position="340"/>
    </location>
</feature>
<feature type="transmembrane region" description="Helical" evidence="7">
    <location>
        <begin position="119"/>
        <end position="145"/>
    </location>
</feature>
<feature type="transmembrane region" description="Helical" evidence="7">
    <location>
        <begin position="165"/>
        <end position="188"/>
    </location>
</feature>
<dbReference type="VEuPathDB" id="FungiDB:BTJ68_03883"/>
<dbReference type="PANTHER" id="PTHR33048:SF96">
    <property type="entry name" value="INTEGRAL MEMBRANE PROTEIN"/>
    <property type="match status" value="1"/>
</dbReference>
<dbReference type="PANTHER" id="PTHR33048">
    <property type="entry name" value="PTH11-LIKE INTEGRAL MEMBRANE PROTEIN (AFU_ORTHOLOGUE AFUA_5G11245)"/>
    <property type="match status" value="1"/>
</dbReference>
<feature type="region of interest" description="Disordered" evidence="6">
    <location>
        <begin position="317"/>
        <end position="348"/>
    </location>
</feature>
<evidence type="ECO:0000256" key="5">
    <source>
        <dbReference type="ARBA" id="ARBA00038359"/>
    </source>
</evidence>
<feature type="transmembrane region" description="Helical" evidence="7">
    <location>
        <begin position="242"/>
        <end position="264"/>
    </location>
</feature>
<comment type="subcellular location">
    <subcellularLocation>
        <location evidence="1">Membrane</location>
        <topology evidence="1">Multi-pass membrane protein</topology>
    </subcellularLocation>
</comment>
<evidence type="ECO:0000256" key="1">
    <source>
        <dbReference type="ARBA" id="ARBA00004141"/>
    </source>
</evidence>
<gene>
    <name evidence="9" type="ORF">BTJ68_03883</name>
</gene>
<dbReference type="AlphaFoldDB" id="A0A1Z5TKB3"/>
<reference evidence="9 10" key="1">
    <citation type="submission" date="2017-01" db="EMBL/GenBank/DDBJ databases">
        <title>The recent genome duplication of the halophilic yeast Hortaea werneckii: insights from long-read sequencing.</title>
        <authorList>
            <person name="Sinha S."/>
            <person name="Flibotte S."/>
            <person name="Neira M."/>
            <person name="Lenassi M."/>
            <person name="Gostincar C."/>
            <person name="Stajich J.E."/>
            <person name="Nislow C.E."/>
        </authorList>
    </citation>
    <scope>NUCLEOTIDE SEQUENCE [LARGE SCALE GENOMIC DNA]</scope>
    <source>
        <strain evidence="9 10">EXF-2000</strain>
    </source>
</reference>
<proteinExistence type="inferred from homology"/>
<comment type="caution">
    <text evidence="9">The sequence shown here is derived from an EMBL/GenBank/DDBJ whole genome shotgun (WGS) entry which is preliminary data.</text>
</comment>
<feature type="transmembrane region" description="Helical" evidence="7">
    <location>
        <begin position="83"/>
        <end position="107"/>
    </location>
</feature>
<organism evidence="9 10">
    <name type="scientific">Hortaea werneckii EXF-2000</name>
    <dbReference type="NCBI Taxonomy" id="1157616"/>
    <lineage>
        <taxon>Eukaryota</taxon>
        <taxon>Fungi</taxon>
        <taxon>Dikarya</taxon>
        <taxon>Ascomycota</taxon>
        <taxon>Pezizomycotina</taxon>
        <taxon>Dothideomycetes</taxon>
        <taxon>Dothideomycetidae</taxon>
        <taxon>Mycosphaerellales</taxon>
        <taxon>Teratosphaeriaceae</taxon>
        <taxon>Hortaea</taxon>
    </lineage>
</organism>
<feature type="transmembrane region" description="Helical" evidence="7">
    <location>
        <begin position="40"/>
        <end position="63"/>
    </location>
</feature>
<dbReference type="InterPro" id="IPR049326">
    <property type="entry name" value="Rhodopsin_dom_fungi"/>
</dbReference>
<evidence type="ECO:0000256" key="3">
    <source>
        <dbReference type="ARBA" id="ARBA00022989"/>
    </source>
</evidence>
<dbReference type="GO" id="GO:0016020">
    <property type="term" value="C:membrane"/>
    <property type="evidence" value="ECO:0007669"/>
    <property type="project" value="UniProtKB-SubCell"/>
</dbReference>